<evidence type="ECO:0000256" key="4">
    <source>
        <dbReference type="SAM" id="MobiDB-lite"/>
    </source>
</evidence>
<feature type="repeat" description="WD" evidence="3">
    <location>
        <begin position="330"/>
        <end position="370"/>
    </location>
</feature>
<reference evidence="6" key="2">
    <citation type="submission" date="2023-02" db="EMBL/GenBank/DDBJ databases">
        <authorList>
            <consortium name="DOE Joint Genome Institute"/>
            <person name="Mondo S.J."/>
            <person name="Chang Y."/>
            <person name="Wang Y."/>
            <person name="Ahrendt S."/>
            <person name="Andreopoulos W."/>
            <person name="Barry K."/>
            <person name="Beard J."/>
            <person name="Benny G.L."/>
            <person name="Blankenship S."/>
            <person name="Bonito G."/>
            <person name="Cuomo C."/>
            <person name="Desiro A."/>
            <person name="Gervers K.A."/>
            <person name="Hundley H."/>
            <person name="Kuo A."/>
            <person name="LaButti K."/>
            <person name="Lang B.F."/>
            <person name="Lipzen A."/>
            <person name="O'Donnell K."/>
            <person name="Pangilinan J."/>
            <person name="Reynolds N."/>
            <person name="Sandor L."/>
            <person name="Smith M.W."/>
            <person name="Tsang A."/>
            <person name="Grigoriev I.V."/>
            <person name="Stajich J.E."/>
            <person name="Spatafora J.W."/>
        </authorList>
    </citation>
    <scope>NUCLEOTIDE SEQUENCE</scope>
    <source>
        <strain evidence="6">RSA 2281</strain>
    </source>
</reference>
<dbReference type="PROSITE" id="PS50181">
    <property type="entry name" value="FBOX"/>
    <property type="match status" value="1"/>
</dbReference>
<evidence type="ECO:0000259" key="5">
    <source>
        <dbReference type="PROSITE" id="PS50181"/>
    </source>
</evidence>
<dbReference type="Pfam" id="PF12937">
    <property type="entry name" value="F-box-like"/>
    <property type="match status" value="1"/>
</dbReference>
<dbReference type="PROSITE" id="PS50082">
    <property type="entry name" value="WD_REPEATS_2"/>
    <property type="match status" value="6"/>
</dbReference>
<evidence type="ECO:0000256" key="2">
    <source>
        <dbReference type="ARBA" id="ARBA00022737"/>
    </source>
</evidence>
<dbReference type="AlphaFoldDB" id="A0AAD5K7T8"/>
<dbReference type="InterPro" id="IPR036322">
    <property type="entry name" value="WD40_repeat_dom_sf"/>
</dbReference>
<evidence type="ECO:0000256" key="1">
    <source>
        <dbReference type="ARBA" id="ARBA00022574"/>
    </source>
</evidence>
<dbReference type="SUPFAM" id="SSF81383">
    <property type="entry name" value="F-box domain"/>
    <property type="match status" value="1"/>
</dbReference>
<keyword evidence="2" id="KW-0677">Repeat</keyword>
<gene>
    <name evidence="6" type="ORF">BDA99DRAFT_514502</name>
</gene>
<feature type="repeat" description="WD" evidence="3">
    <location>
        <begin position="411"/>
        <end position="450"/>
    </location>
</feature>
<sequence>MTLLYASSTKLFSFLLSSSSSNKAKNNYYPISSDKTTVHIAIIPHKDGTKASIKCLNPIEPRSSSSSTTSTCKKPRLSSFLKFSGASTVLYNNKRNQQRSNNSSNSSNNDNNSNAASTCTLTTTNSSNTIIILSDHFQRLPPELIQKLFFHLDAISIGKLAQTCQRLHMICNDDHGVWRTLFVKHFNNYLFTSTMINHRQQLVQQKVPSLLSSPSWYSLYRNHYILERRWQRGQANVRYLTGHTDSVYCIVRYRKQYIVSGSRDHSVKLWDLDNYMCVASETHHEGSVLCLKIASDDEWMVSGSSDGTCVLWKLSGGNTKGNKLQPLSRLRGHTSGVLDVCIVENKYIVTASRDATVRVWDRYSAKELRRLEGHAGPVNALQAHGHHVVSASGDSKVKLWNAETGECLRTFDGHTRGLACARFDGMRIYSGGQDAVLRVWNAQTGQCSAILEGHDQLVRTVDCYGDRAVTGSYDRTIKLWDSVSGQCLLSFQGGHDSWVFNVLLSRTRIISAGQDKRIMILDFGNDLNLAY</sequence>
<comment type="caution">
    <text evidence="6">The sequence shown here is derived from an EMBL/GenBank/DDBJ whole genome shotgun (WGS) entry which is preliminary data.</text>
</comment>
<dbReference type="InterPro" id="IPR019775">
    <property type="entry name" value="WD40_repeat_CS"/>
</dbReference>
<proteinExistence type="predicted"/>
<dbReference type="InterPro" id="IPR001680">
    <property type="entry name" value="WD40_rpt"/>
</dbReference>
<dbReference type="PRINTS" id="PR00320">
    <property type="entry name" value="GPROTEINBRPT"/>
</dbReference>
<feature type="repeat" description="WD" evidence="3">
    <location>
        <begin position="451"/>
        <end position="490"/>
    </location>
</feature>
<feature type="region of interest" description="Disordered" evidence="4">
    <location>
        <begin position="92"/>
        <end position="119"/>
    </location>
</feature>
<dbReference type="PANTHER" id="PTHR19848:SF8">
    <property type="entry name" value="F-BOX AND WD REPEAT DOMAIN CONTAINING 7"/>
    <property type="match status" value="1"/>
</dbReference>
<dbReference type="SUPFAM" id="SSF50978">
    <property type="entry name" value="WD40 repeat-like"/>
    <property type="match status" value="1"/>
</dbReference>
<organism evidence="6 7">
    <name type="scientific">Phascolomyces articulosus</name>
    <dbReference type="NCBI Taxonomy" id="60185"/>
    <lineage>
        <taxon>Eukaryota</taxon>
        <taxon>Fungi</taxon>
        <taxon>Fungi incertae sedis</taxon>
        <taxon>Mucoromycota</taxon>
        <taxon>Mucoromycotina</taxon>
        <taxon>Mucoromycetes</taxon>
        <taxon>Mucorales</taxon>
        <taxon>Lichtheimiaceae</taxon>
        <taxon>Phascolomyces</taxon>
    </lineage>
</organism>
<dbReference type="SMART" id="SM00256">
    <property type="entry name" value="FBOX"/>
    <property type="match status" value="1"/>
</dbReference>
<evidence type="ECO:0000256" key="3">
    <source>
        <dbReference type="PROSITE-ProRule" id="PRU00221"/>
    </source>
</evidence>
<keyword evidence="7" id="KW-1185">Reference proteome</keyword>
<dbReference type="InterPro" id="IPR015943">
    <property type="entry name" value="WD40/YVTN_repeat-like_dom_sf"/>
</dbReference>
<reference evidence="6" key="1">
    <citation type="journal article" date="2022" name="IScience">
        <title>Evolution of zygomycete secretomes and the origins of terrestrial fungal ecologies.</title>
        <authorList>
            <person name="Chang Y."/>
            <person name="Wang Y."/>
            <person name="Mondo S."/>
            <person name="Ahrendt S."/>
            <person name="Andreopoulos W."/>
            <person name="Barry K."/>
            <person name="Beard J."/>
            <person name="Benny G.L."/>
            <person name="Blankenship S."/>
            <person name="Bonito G."/>
            <person name="Cuomo C."/>
            <person name="Desiro A."/>
            <person name="Gervers K.A."/>
            <person name="Hundley H."/>
            <person name="Kuo A."/>
            <person name="LaButti K."/>
            <person name="Lang B.F."/>
            <person name="Lipzen A."/>
            <person name="O'Donnell K."/>
            <person name="Pangilinan J."/>
            <person name="Reynolds N."/>
            <person name="Sandor L."/>
            <person name="Smith M.E."/>
            <person name="Tsang A."/>
            <person name="Grigoriev I.V."/>
            <person name="Stajich J.E."/>
            <person name="Spatafora J.W."/>
        </authorList>
    </citation>
    <scope>NUCLEOTIDE SEQUENCE</scope>
    <source>
        <strain evidence="6">RSA 2281</strain>
    </source>
</reference>
<dbReference type="SMART" id="SM00320">
    <property type="entry name" value="WD40"/>
    <property type="match status" value="7"/>
</dbReference>
<dbReference type="InterPro" id="IPR036047">
    <property type="entry name" value="F-box-like_dom_sf"/>
</dbReference>
<dbReference type="InterPro" id="IPR020472">
    <property type="entry name" value="WD40_PAC1"/>
</dbReference>
<accession>A0AAD5K7T8</accession>
<name>A0AAD5K7T8_9FUNG</name>
<dbReference type="InterPro" id="IPR001810">
    <property type="entry name" value="F-box_dom"/>
</dbReference>
<feature type="repeat" description="WD" evidence="3">
    <location>
        <begin position="281"/>
        <end position="322"/>
    </location>
</feature>
<evidence type="ECO:0000313" key="6">
    <source>
        <dbReference type="EMBL" id="KAI9258911.1"/>
    </source>
</evidence>
<dbReference type="EMBL" id="JAIXMP010000018">
    <property type="protein sequence ID" value="KAI9258911.1"/>
    <property type="molecule type" value="Genomic_DNA"/>
</dbReference>
<evidence type="ECO:0000313" key="7">
    <source>
        <dbReference type="Proteomes" id="UP001209540"/>
    </source>
</evidence>
<feature type="repeat" description="WD" evidence="3">
    <location>
        <begin position="240"/>
        <end position="280"/>
    </location>
</feature>
<feature type="domain" description="F-box" evidence="5">
    <location>
        <begin position="134"/>
        <end position="181"/>
    </location>
</feature>
<keyword evidence="1 3" id="KW-0853">WD repeat</keyword>
<dbReference type="Pfam" id="PF00400">
    <property type="entry name" value="WD40"/>
    <property type="match status" value="6"/>
</dbReference>
<dbReference type="PROSITE" id="PS00678">
    <property type="entry name" value="WD_REPEATS_1"/>
    <property type="match status" value="3"/>
</dbReference>
<protein>
    <submittedName>
        <fullName evidence="6">WD40-repeat-containing domain protein</fullName>
    </submittedName>
</protein>
<dbReference type="PANTHER" id="PTHR19848">
    <property type="entry name" value="WD40 REPEAT PROTEIN"/>
    <property type="match status" value="1"/>
</dbReference>
<dbReference type="Gene3D" id="2.130.10.10">
    <property type="entry name" value="YVTN repeat-like/Quinoprotein amine dehydrogenase"/>
    <property type="match status" value="3"/>
</dbReference>
<dbReference type="Proteomes" id="UP001209540">
    <property type="component" value="Unassembled WGS sequence"/>
</dbReference>
<dbReference type="Gene3D" id="1.20.1280.50">
    <property type="match status" value="1"/>
</dbReference>
<feature type="repeat" description="WD" evidence="3">
    <location>
        <begin position="371"/>
        <end position="410"/>
    </location>
</feature>
<dbReference type="CDD" id="cd00200">
    <property type="entry name" value="WD40"/>
    <property type="match status" value="1"/>
</dbReference>
<dbReference type="PROSITE" id="PS50294">
    <property type="entry name" value="WD_REPEATS_REGION"/>
    <property type="match status" value="5"/>
</dbReference>